<evidence type="ECO:0000313" key="10">
    <source>
        <dbReference type="Proteomes" id="UP001589775"/>
    </source>
</evidence>
<dbReference type="InterPro" id="IPR052017">
    <property type="entry name" value="TSUP"/>
</dbReference>
<dbReference type="EMBL" id="JBHLWM010000003">
    <property type="protein sequence ID" value="MFC0240547.1"/>
    <property type="molecule type" value="Genomic_DNA"/>
</dbReference>
<name>A0ABV6EQZ6_9BRAD</name>
<evidence type="ECO:0000256" key="1">
    <source>
        <dbReference type="ARBA" id="ARBA00004651"/>
    </source>
</evidence>
<gene>
    <name evidence="9" type="ORF">ACFFJ6_08725</name>
</gene>
<reference evidence="9 10" key="1">
    <citation type="submission" date="2024-09" db="EMBL/GenBank/DDBJ databases">
        <authorList>
            <person name="Sun Q."/>
            <person name="Mori K."/>
        </authorList>
    </citation>
    <scope>NUCLEOTIDE SEQUENCE [LARGE SCALE GENOMIC DNA]</scope>
    <source>
        <strain evidence="9 10">KCTC 23279</strain>
    </source>
</reference>
<feature type="transmembrane region" description="Helical" evidence="8">
    <location>
        <begin position="135"/>
        <end position="161"/>
    </location>
</feature>
<keyword evidence="3" id="KW-0813">Transport</keyword>
<comment type="subcellular location">
    <subcellularLocation>
        <location evidence="1 8">Cell membrane</location>
        <topology evidence="1 8">Multi-pass membrane protein</topology>
    </subcellularLocation>
</comment>
<proteinExistence type="inferred from homology"/>
<protein>
    <recommendedName>
        <fullName evidence="8">Probable membrane transporter protein</fullName>
    </recommendedName>
</protein>
<feature type="transmembrane region" description="Helical" evidence="8">
    <location>
        <begin position="79"/>
        <end position="99"/>
    </location>
</feature>
<dbReference type="PANTHER" id="PTHR30269:SF0">
    <property type="entry name" value="MEMBRANE TRANSPORTER PROTEIN YFCA-RELATED"/>
    <property type="match status" value="1"/>
</dbReference>
<keyword evidence="7 8" id="KW-0472">Membrane</keyword>
<dbReference type="Proteomes" id="UP001589775">
    <property type="component" value="Unassembled WGS sequence"/>
</dbReference>
<evidence type="ECO:0000256" key="3">
    <source>
        <dbReference type="ARBA" id="ARBA00022448"/>
    </source>
</evidence>
<dbReference type="Pfam" id="PF01925">
    <property type="entry name" value="TauE"/>
    <property type="match status" value="1"/>
</dbReference>
<accession>A0ABV6EQZ6</accession>
<evidence type="ECO:0000256" key="7">
    <source>
        <dbReference type="ARBA" id="ARBA00023136"/>
    </source>
</evidence>
<evidence type="ECO:0000256" key="5">
    <source>
        <dbReference type="ARBA" id="ARBA00022692"/>
    </source>
</evidence>
<keyword evidence="10" id="KW-1185">Reference proteome</keyword>
<feature type="transmembrane region" description="Helical" evidence="8">
    <location>
        <begin position="205"/>
        <end position="223"/>
    </location>
</feature>
<feature type="transmembrane region" description="Helical" evidence="8">
    <location>
        <begin position="47"/>
        <end position="67"/>
    </location>
</feature>
<evidence type="ECO:0000313" key="9">
    <source>
        <dbReference type="EMBL" id="MFC0240547.1"/>
    </source>
</evidence>
<evidence type="ECO:0000256" key="2">
    <source>
        <dbReference type="ARBA" id="ARBA00009142"/>
    </source>
</evidence>
<feature type="transmembrane region" description="Helical" evidence="8">
    <location>
        <begin position="181"/>
        <end position="200"/>
    </location>
</feature>
<keyword evidence="4 8" id="KW-1003">Cell membrane</keyword>
<evidence type="ECO:0000256" key="8">
    <source>
        <dbReference type="RuleBase" id="RU363041"/>
    </source>
</evidence>
<dbReference type="RefSeq" id="WP_378386525.1">
    <property type="nucleotide sequence ID" value="NZ_JBHLWM010000003.1"/>
</dbReference>
<evidence type="ECO:0000256" key="4">
    <source>
        <dbReference type="ARBA" id="ARBA00022475"/>
    </source>
</evidence>
<evidence type="ECO:0000256" key="6">
    <source>
        <dbReference type="ARBA" id="ARBA00022989"/>
    </source>
</evidence>
<comment type="caution">
    <text evidence="9">The sequence shown here is derived from an EMBL/GenBank/DDBJ whole genome shotgun (WGS) entry which is preliminary data.</text>
</comment>
<keyword evidence="6 8" id="KW-1133">Transmembrane helix</keyword>
<feature type="transmembrane region" description="Helical" evidence="8">
    <location>
        <begin position="229"/>
        <end position="248"/>
    </location>
</feature>
<comment type="similarity">
    <text evidence="2 8">Belongs to the 4-toluene sulfonate uptake permease (TSUP) (TC 2.A.102) family.</text>
</comment>
<dbReference type="PANTHER" id="PTHR30269">
    <property type="entry name" value="TRANSMEMBRANE PROTEIN YFCA"/>
    <property type="match status" value="1"/>
</dbReference>
<keyword evidence="5 8" id="KW-0812">Transmembrane</keyword>
<organism evidence="9 10">
    <name type="scientific">Rhodopseudomonas telluris</name>
    <dbReference type="NCBI Taxonomy" id="644215"/>
    <lineage>
        <taxon>Bacteria</taxon>
        <taxon>Pseudomonadati</taxon>
        <taxon>Pseudomonadota</taxon>
        <taxon>Alphaproteobacteria</taxon>
        <taxon>Hyphomicrobiales</taxon>
        <taxon>Nitrobacteraceae</taxon>
        <taxon>Rhodopseudomonas</taxon>
    </lineage>
</organism>
<dbReference type="InterPro" id="IPR002781">
    <property type="entry name" value="TM_pro_TauE-like"/>
</dbReference>
<sequence>MVPDVQDLILLGAGALGGAMNAMAGGGSFVTLPALIGAGVPSVAANASSTIALYPGGLASAWVYRGGLGRIAGVSMRPVLAATLAGGLVGALLLLWTPGLLFDRVLPWLLLVATLALAFGRRVGPALRARFQAGVATLLIVQFLLGIYGGYFGGAVGLMMMAAWNLIDGADVKALNPARTLLVSAANTIAVLCFAISGIVHWRAALLVAVGAAAGGYLGAVVGKRLPAALVQLATVLFAASMTVTFFLRAYR</sequence>
<feature type="transmembrane region" description="Helical" evidence="8">
    <location>
        <begin position="105"/>
        <end position="123"/>
    </location>
</feature>